<keyword evidence="2" id="KW-0238">DNA-binding</keyword>
<dbReference type="Pfam" id="PF12833">
    <property type="entry name" value="HTH_18"/>
    <property type="match status" value="1"/>
</dbReference>
<dbReference type="InterPro" id="IPR018060">
    <property type="entry name" value="HTH_AraC"/>
</dbReference>
<protein>
    <submittedName>
        <fullName evidence="5">AraC family transcriptional regulator</fullName>
    </submittedName>
</protein>
<evidence type="ECO:0000256" key="2">
    <source>
        <dbReference type="ARBA" id="ARBA00023125"/>
    </source>
</evidence>
<dbReference type="EMBL" id="QTJV01000013">
    <property type="protein sequence ID" value="RFM31514.1"/>
    <property type="molecule type" value="Genomic_DNA"/>
</dbReference>
<evidence type="ECO:0000313" key="5">
    <source>
        <dbReference type="EMBL" id="RFM31514.1"/>
    </source>
</evidence>
<dbReference type="GO" id="GO:0003700">
    <property type="term" value="F:DNA-binding transcription factor activity"/>
    <property type="evidence" value="ECO:0007669"/>
    <property type="project" value="InterPro"/>
</dbReference>
<organism evidence="5 6">
    <name type="scientific">Chitinophaga silvisoli</name>
    <dbReference type="NCBI Taxonomy" id="2291814"/>
    <lineage>
        <taxon>Bacteria</taxon>
        <taxon>Pseudomonadati</taxon>
        <taxon>Bacteroidota</taxon>
        <taxon>Chitinophagia</taxon>
        <taxon>Chitinophagales</taxon>
        <taxon>Chitinophagaceae</taxon>
        <taxon>Chitinophaga</taxon>
    </lineage>
</organism>
<dbReference type="InterPro" id="IPR054015">
    <property type="entry name" value="ExsA-like_N"/>
</dbReference>
<dbReference type="SUPFAM" id="SSF46689">
    <property type="entry name" value="Homeodomain-like"/>
    <property type="match status" value="2"/>
</dbReference>
<dbReference type="SUPFAM" id="SSF51215">
    <property type="entry name" value="Regulatory protein AraC"/>
    <property type="match status" value="1"/>
</dbReference>
<dbReference type="Gene3D" id="1.10.10.60">
    <property type="entry name" value="Homeodomain-like"/>
    <property type="match status" value="2"/>
</dbReference>
<dbReference type="AlphaFoldDB" id="A0A3E1NUJ5"/>
<evidence type="ECO:0000256" key="1">
    <source>
        <dbReference type="ARBA" id="ARBA00023015"/>
    </source>
</evidence>
<accession>A0A3E1NUJ5</accession>
<feature type="domain" description="HTH araC/xylS-type" evidence="4">
    <location>
        <begin position="160"/>
        <end position="257"/>
    </location>
</feature>
<evidence type="ECO:0000259" key="4">
    <source>
        <dbReference type="PROSITE" id="PS01124"/>
    </source>
</evidence>
<dbReference type="SMART" id="SM00342">
    <property type="entry name" value="HTH_ARAC"/>
    <property type="match status" value="1"/>
</dbReference>
<reference evidence="5 6" key="1">
    <citation type="submission" date="2018-08" db="EMBL/GenBank/DDBJ databases">
        <title>Chitinophaga sp. K20C18050901, a novel bacterium isolated from forest soil.</title>
        <authorList>
            <person name="Wang C."/>
        </authorList>
    </citation>
    <scope>NUCLEOTIDE SEQUENCE [LARGE SCALE GENOMIC DNA]</scope>
    <source>
        <strain evidence="5 6">K20C18050901</strain>
    </source>
</reference>
<dbReference type="Pfam" id="PF22200">
    <property type="entry name" value="ExsA_N"/>
    <property type="match status" value="1"/>
</dbReference>
<comment type="caution">
    <text evidence="5">The sequence shown here is derived from an EMBL/GenBank/DDBJ whole genome shotgun (WGS) entry which is preliminary data.</text>
</comment>
<dbReference type="OrthoDB" id="4480133at2"/>
<keyword evidence="3" id="KW-0804">Transcription</keyword>
<sequence>MQVYHLPFDRTPDPVIIKIYDSDHSTIKNRIVLERNMINLVVAGEKMLYHTDGNVKVNASELILIRRGNVLTTEVKPDHANFKSIIIYFTNELLLKFNPSFVHLQQDEFIRHYVHSLEILLKSPEPLSDKIRLLKLEELLVYIRERYPAAEVLPQRDEDTLIQQVMENNIVTPVTVEELAFLCNCSLSSFKRKFARIYHTSPQKWLVEQKLALAAQLLASNSERPATVYLKVGYENHSSFSQAFKLRYGVSPKDYQG</sequence>
<dbReference type="GO" id="GO:0043565">
    <property type="term" value="F:sequence-specific DNA binding"/>
    <property type="evidence" value="ECO:0007669"/>
    <property type="project" value="InterPro"/>
</dbReference>
<dbReference type="Proteomes" id="UP000261174">
    <property type="component" value="Unassembled WGS sequence"/>
</dbReference>
<dbReference type="PROSITE" id="PS01124">
    <property type="entry name" value="HTH_ARAC_FAMILY_2"/>
    <property type="match status" value="1"/>
</dbReference>
<dbReference type="RefSeq" id="WP_116856670.1">
    <property type="nucleotide sequence ID" value="NZ_QTJV01000013.1"/>
</dbReference>
<keyword evidence="1" id="KW-0805">Transcription regulation</keyword>
<keyword evidence="6" id="KW-1185">Reference proteome</keyword>
<evidence type="ECO:0000256" key="3">
    <source>
        <dbReference type="ARBA" id="ARBA00023163"/>
    </source>
</evidence>
<proteinExistence type="predicted"/>
<dbReference type="InterPro" id="IPR050204">
    <property type="entry name" value="AraC_XylS_family_regulators"/>
</dbReference>
<name>A0A3E1NUJ5_9BACT</name>
<evidence type="ECO:0000313" key="6">
    <source>
        <dbReference type="Proteomes" id="UP000261174"/>
    </source>
</evidence>
<gene>
    <name evidence="5" type="ORF">DXN04_27735</name>
</gene>
<dbReference type="InterPro" id="IPR009057">
    <property type="entry name" value="Homeodomain-like_sf"/>
</dbReference>
<dbReference type="PANTHER" id="PTHR46796">
    <property type="entry name" value="HTH-TYPE TRANSCRIPTIONAL ACTIVATOR RHAS-RELATED"/>
    <property type="match status" value="1"/>
</dbReference>
<dbReference type="InterPro" id="IPR037923">
    <property type="entry name" value="HTH-like"/>
</dbReference>